<dbReference type="AlphaFoldDB" id="A0A7G9W7E9"/>
<organism evidence="2 3">
    <name type="scientific">Alkalicella caledoniensis</name>
    <dbReference type="NCBI Taxonomy" id="2731377"/>
    <lineage>
        <taxon>Bacteria</taxon>
        <taxon>Bacillati</taxon>
        <taxon>Bacillota</taxon>
        <taxon>Clostridia</taxon>
        <taxon>Eubacteriales</taxon>
        <taxon>Proteinivoracaceae</taxon>
        <taxon>Alkalicella</taxon>
    </lineage>
</organism>
<evidence type="ECO:0000313" key="2">
    <source>
        <dbReference type="EMBL" id="QNO14611.1"/>
    </source>
</evidence>
<dbReference type="PANTHER" id="PTHR40044">
    <property type="entry name" value="INTEGRAL MEMBRANE PROTEIN-RELATED"/>
    <property type="match status" value="1"/>
</dbReference>
<gene>
    <name evidence="2" type="ORF">HYG86_07355</name>
</gene>
<keyword evidence="1" id="KW-1133">Transmembrane helix</keyword>
<dbReference type="EMBL" id="CP058559">
    <property type="protein sequence ID" value="QNO14611.1"/>
    <property type="molecule type" value="Genomic_DNA"/>
</dbReference>
<evidence type="ECO:0000256" key="1">
    <source>
        <dbReference type="SAM" id="Phobius"/>
    </source>
</evidence>
<evidence type="ECO:0000313" key="3">
    <source>
        <dbReference type="Proteomes" id="UP000516160"/>
    </source>
</evidence>
<feature type="transmembrane region" description="Helical" evidence="1">
    <location>
        <begin position="39"/>
        <end position="61"/>
    </location>
</feature>
<dbReference type="PIRSF" id="PIRSF031501">
    <property type="entry name" value="QueT"/>
    <property type="match status" value="1"/>
</dbReference>
<accession>A0A7G9W7E9</accession>
<feature type="transmembrane region" description="Helical" evidence="1">
    <location>
        <begin position="6"/>
        <end position="27"/>
    </location>
</feature>
<keyword evidence="1" id="KW-0812">Transmembrane</keyword>
<dbReference type="KEGG" id="acae:HYG86_07355"/>
<reference evidence="2 3" key="1">
    <citation type="submission" date="2020-07" db="EMBL/GenBank/DDBJ databases">
        <title>Alkalicella. sp. LB2 genome.</title>
        <authorList>
            <person name="Postec A."/>
            <person name="Quemeneur M."/>
        </authorList>
    </citation>
    <scope>NUCLEOTIDE SEQUENCE [LARGE SCALE GENOMIC DNA]</scope>
    <source>
        <strain evidence="2 3">LB2</strain>
    </source>
</reference>
<dbReference type="Pfam" id="PF06177">
    <property type="entry name" value="QueT"/>
    <property type="match status" value="1"/>
</dbReference>
<feature type="transmembrane region" description="Helical" evidence="1">
    <location>
        <begin position="123"/>
        <end position="147"/>
    </location>
</feature>
<dbReference type="Proteomes" id="UP000516160">
    <property type="component" value="Chromosome"/>
</dbReference>
<dbReference type="PANTHER" id="PTHR40044:SF1">
    <property type="entry name" value="INTEGRAL MEMBRANE PROTEIN"/>
    <property type="match status" value="1"/>
</dbReference>
<proteinExistence type="predicted"/>
<keyword evidence="1" id="KW-0472">Membrane</keyword>
<feature type="transmembrane region" description="Helical" evidence="1">
    <location>
        <begin position="67"/>
        <end position="87"/>
    </location>
</feature>
<name>A0A7G9W7E9_ALKCA</name>
<protein>
    <submittedName>
        <fullName evidence="2">QueT transporter family protein</fullName>
    </submittedName>
</protein>
<keyword evidence="3" id="KW-1185">Reference proteome</keyword>
<dbReference type="RefSeq" id="WP_213168449.1">
    <property type="nucleotide sequence ID" value="NZ_CP058559.1"/>
</dbReference>
<dbReference type="InterPro" id="IPR010387">
    <property type="entry name" value="QueT"/>
</dbReference>
<sequence>MKNTKFLVQGALIAAVYVVITLLFAPISYGPMQVRISEAMTVLPILTPAAIPGLFVGALIANLFSDAGLLDVVFGSLASLIAAYLTYLVPRSKLWLAPLPPVLVNVIIIPIVLYFAFDLPYWLMLSGVFTGQMIACYGLGYPLLLALTKLKK</sequence>
<feature type="transmembrane region" description="Helical" evidence="1">
    <location>
        <begin position="94"/>
        <end position="117"/>
    </location>
</feature>